<evidence type="ECO:0000256" key="4">
    <source>
        <dbReference type="ARBA" id="ARBA00022692"/>
    </source>
</evidence>
<dbReference type="PANTHER" id="PTHR48086:SF7">
    <property type="entry name" value="SODIUM-SOLUTE SYMPORTER-RELATED"/>
    <property type="match status" value="1"/>
</dbReference>
<dbReference type="InterPro" id="IPR001734">
    <property type="entry name" value="Na/solute_symporter"/>
</dbReference>
<feature type="transmembrane region" description="Helical" evidence="8">
    <location>
        <begin position="393"/>
        <end position="412"/>
    </location>
</feature>
<evidence type="ECO:0000256" key="1">
    <source>
        <dbReference type="ARBA" id="ARBA00004141"/>
    </source>
</evidence>
<feature type="transmembrane region" description="Helical" evidence="8">
    <location>
        <begin position="115"/>
        <end position="143"/>
    </location>
</feature>
<feature type="transmembrane region" description="Helical" evidence="8">
    <location>
        <begin position="444"/>
        <end position="465"/>
    </location>
</feature>
<feature type="transmembrane region" description="Helical" evidence="8">
    <location>
        <begin position="225"/>
        <end position="242"/>
    </location>
</feature>
<proteinExistence type="inferred from homology"/>
<feature type="transmembrane region" description="Helical" evidence="8">
    <location>
        <begin position="361"/>
        <end position="381"/>
    </location>
</feature>
<organism evidence="9 10">
    <name type="scientific">Sulfurisoma sediminicola</name>
    <dbReference type="NCBI Taxonomy" id="1381557"/>
    <lineage>
        <taxon>Bacteria</taxon>
        <taxon>Pseudomonadati</taxon>
        <taxon>Pseudomonadota</taxon>
        <taxon>Betaproteobacteria</taxon>
        <taxon>Nitrosomonadales</taxon>
        <taxon>Sterolibacteriaceae</taxon>
        <taxon>Sulfurisoma</taxon>
    </lineage>
</organism>
<evidence type="ECO:0000313" key="9">
    <source>
        <dbReference type="EMBL" id="RLJ68069.1"/>
    </source>
</evidence>
<sequence>MLLWFVILYLLVSVGIGLLAATRVHNAKDFAVAGRSLPLPVVTATVFATWFGAEAVFGVSATFVKDGLTGVVADPFGSSMCLIIAGILFSRYLYKLNILTLGDFYRMRYNRTVEVVTTICIVLSYLGWVAAQIKALGLIFFVVTDGAVSQEAGMILGAAIVLTYTTFGGMFSVAILDFVQMTVSMGGLLFIAWTVSGKVGGGATAVIDHARAAGKLDFFPAPDPWLWLTFLGTWLTMMLGSIPQQDVFQRVTSAKSAKIALGGSILGATIYFSFTFVPMFIAYSATLIDPALFNDLLARDTQLVLPTLVLQHTPLVAQVLFFGAVLSAIMSCSSATLLAPSVTFAENVVKGFYPHMGDRQFLRVMRVCLVVFACMVLAFALKSNASIFKMVENAYKVTLAGAFVPLAAGIFWHRGTTQGALAATFGGLVTWILIEVLIGEASPVPPQLIGLGVSLLGMVAGSLLPQWVGHKTPGRPLHELQHHVAAETHHVAEPVHHHPTPG</sequence>
<accession>A0A497XPI8</accession>
<evidence type="ECO:0000256" key="2">
    <source>
        <dbReference type="ARBA" id="ARBA00006434"/>
    </source>
</evidence>
<dbReference type="PROSITE" id="PS50283">
    <property type="entry name" value="NA_SOLUT_SYMP_3"/>
    <property type="match status" value="1"/>
</dbReference>
<dbReference type="PANTHER" id="PTHR48086">
    <property type="entry name" value="SODIUM/PROLINE SYMPORTER-RELATED"/>
    <property type="match status" value="1"/>
</dbReference>
<dbReference type="InterPro" id="IPR050277">
    <property type="entry name" value="Sodium:Solute_Symporter"/>
</dbReference>
<keyword evidence="5 8" id="KW-1133">Transmembrane helix</keyword>
<keyword evidence="3" id="KW-0813">Transport</keyword>
<feature type="transmembrane region" description="Helical" evidence="8">
    <location>
        <begin position="6"/>
        <end position="25"/>
    </location>
</feature>
<feature type="transmembrane region" description="Helical" evidence="8">
    <location>
        <begin position="315"/>
        <end position="340"/>
    </location>
</feature>
<dbReference type="GO" id="GO:0005886">
    <property type="term" value="C:plasma membrane"/>
    <property type="evidence" value="ECO:0007669"/>
    <property type="project" value="TreeGrafter"/>
</dbReference>
<dbReference type="AlphaFoldDB" id="A0A497XPI8"/>
<comment type="subcellular location">
    <subcellularLocation>
        <location evidence="1">Membrane</location>
        <topology evidence="1">Multi-pass membrane protein</topology>
    </subcellularLocation>
</comment>
<evidence type="ECO:0000256" key="6">
    <source>
        <dbReference type="ARBA" id="ARBA00023136"/>
    </source>
</evidence>
<feature type="transmembrane region" description="Helical" evidence="8">
    <location>
        <begin position="155"/>
        <end position="176"/>
    </location>
</feature>
<dbReference type="GO" id="GO:0022857">
    <property type="term" value="F:transmembrane transporter activity"/>
    <property type="evidence" value="ECO:0007669"/>
    <property type="project" value="InterPro"/>
</dbReference>
<feature type="transmembrane region" description="Helical" evidence="8">
    <location>
        <begin position="263"/>
        <end position="285"/>
    </location>
</feature>
<dbReference type="RefSeq" id="WP_121239997.1">
    <property type="nucleotide sequence ID" value="NZ_BHVV01000001.1"/>
</dbReference>
<protein>
    <submittedName>
        <fullName evidence="9">Na+/proline symporter</fullName>
    </submittedName>
</protein>
<feature type="transmembrane region" description="Helical" evidence="8">
    <location>
        <begin position="37"/>
        <end position="64"/>
    </location>
</feature>
<keyword evidence="4 8" id="KW-0812">Transmembrane</keyword>
<dbReference type="Pfam" id="PF00474">
    <property type="entry name" value="SSF"/>
    <property type="match status" value="1"/>
</dbReference>
<feature type="transmembrane region" description="Helical" evidence="8">
    <location>
        <begin position="419"/>
        <end position="438"/>
    </location>
</feature>
<feature type="transmembrane region" description="Helical" evidence="8">
    <location>
        <begin position="188"/>
        <end position="205"/>
    </location>
</feature>
<evidence type="ECO:0000256" key="3">
    <source>
        <dbReference type="ARBA" id="ARBA00022448"/>
    </source>
</evidence>
<gene>
    <name evidence="9" type="ORF">DFR35_0623</name>
</gene>
<name>A0A497XPI8_9PROT</name>
<comment type="similarity">
    <text evidence="2 7">Belongs to the sodium:solute symporter (SSF) (TC 2.A.21) family.</text>
</comment>
<evidence type="ECO:0000256" key="8">
    <source>
        <dbReference type="SAM" id="Phobius"/>
    </source>
</evidence>
<evidence type="ECO:0000256" key="5">
    <source>
        <dbReference type="ARBA" id="ARBA00022989"/>
    </source>
</evidence>
<dbReference type="EMBL" id="RCCI01000004">
    <property type="protein sequence ID" value="RLJ68069.1"/>
    <property type="molecule type" value="Genomic_DNA"/>
</dbReference>
<keyword evidence="10" id="KW-1185">Reference proteome</keyword>
<keyword evidence="6 8" id="KW-0472">Membrane</keyword>
<comment type="caution">
    <text evidence="9">The sequence shown here is derived from an EMBL/GenBank/DDBJ whole genome shotgun (WGS) entry which is preliminary data.</text>
</comment>
<dbReference type="Proteomes" id="UP000268908">
    <property type="component" value="Unassembled WGS sequence"/>
</dbReference>
<reference evidence="9 10" key="1">
    <citation type="submission" date="2018-10" db="EMBL/GenBank/DDBJ databases">
        <title>Genomic Encyclopedia of Type Strains, Phase IV (KMG-IV): sequencing the most valuable type-strain genomes for metagenomic binning, comparative biology and taxonomic classification.</title>
        <authorList>
            <person name="Goeker M."/>
        </authorList>
    </citation>
    <scope>NUCLEOTIDE SEQUENCE [LARGE SCALE GENOMIC DNA]</scope>
    <source>
        <strain evidence="9 10">DSM 26916</strain>
    </source>
</reference>
<evidence type="ECO:0000256" key="7">
    <source>
        <dbReference type="RuleBase" id="RU362091"/>
    </source>
</evidence>
<dbReference type="Gene3D" id="1.20.1730.10">
    <property type="entry name" value="Sodium/glucose cotransporter"/>
    <property type="match status" value="1"/>
</dbReference>
<dbReference type="OrthoDB" id="9789704at2"/>
<dbReference type="InterPro" id="IPR038377">
    <property type="entry name" value="Na/Glc_symporter_sf"/>
</dbReference>
<feature type="transmembrane region" description="Helical" evidence="8">
    <location>
        <begin position="76"/>
        <end position="94"/>
    </location>
</feature>
<evidence type="ECO:0000313" key="10">
    <source>
        <dbReference type="Proteomes" id="UP000268908"/>
    </source>
</evidence>
<dbReference type="CDD" id="cd11474">
    <property type="entry name" value="SLC5sbd_CHT"/>
    <property type="match status" value="1"/>
</dbReference>